<feature type="compositionally biased region" description="Gly residues" evidence="1">
    <location>
        <begin position="74"/>
        <end position="90"/>
    </location>
</feature>
<feature type="compositionally biased region" description="Basic and acidic residues" evidence="1">
    <location>
        <begin position="15"/>
        <end position="31"/>
    </location>
</feature>
<dbReference type="AlphaFoldDB" id="A0A1F8GIN8"/>
<sequence length="118" mass="12295">MRSDDQDDQPARVSSEARHAARSPRGDEEQGHSQGQDLWARQGRQADPHAVLSSLSSPAAAAGGPARGLDPQGASGGVVGGTGDGDGVGGQFWSPRGNHRVAPLLLFLSRILRPLGRR</sequence>
<dbReference type="EMBL" id="MGKJ01000010">
    <property type="protein sequence ID" value="OGN24556.1"/>
    <property type="molecule type" value="Genomic_DNA"/>
</dbReference>
<proteinExistence type="predicted"/>
<accession>A0A1F8GIN8</accession>
<reference evidence="2 3" key="1">
    <citation type="journal article" date="2016" name="Nat. Commun.">
        <title>Thousands of microbial genomes shed light on interconnected biogeochemical processes in an aquifer system.</title>
        <authorList>
            <person name="Anantharaman K."/>
            <person name="Brown C.T."/>
            <person name="Hug L.A."/>
            <person name="Sharon I."/>
            <person name="Castelle C.J."/>
            <person name="Probst A.J."/>
            <person name="Thomas B.C."/>
            <person name="Singh A."/>
            <person name="Wilkins M.J."/>
            <person name="Karaoz U."/>
            <person name="Brodie E.L."/>
            <person name="Williams K.H."/>
            <person name="Hubbard S.S."/>
            <person name="Banfield J.F."/>
        </authorList>
    </citation>
    <scope>NUCLEOTIDE SEQUENCE [LARGE SCALE GENOMIC DNA]</scope>
</reference>
<feature type="compositionally biased region" description="Low complexity" evidence="1">
    <location>
        <begin position="52"/>
        <end position="64"/>
    </location>
</feature>
<dbReference type="Proteomes" id="UP000178911">
    <property type="component" value="Unassembled WGS sequence"/>
</dbReference>
<organism evidence="2 3">
    <name type="scientific">Candidatus Yanofskybacteria bacterium RIFCSPLOWO2_01_FULL_43_22</name>
    <dbReference type="NCBI Taxonomy" id="1802695"/>
    <lineage>
        <taxon>Bacteria</taxon>
        <taxon>Candidatus Yanofskyibacteriota</taxon>
    </lineage>
</organism>
<protein>
    <submittedName>
        <fullName evidence="2">Uncharacterized protein</fullName>
    </submittedName>
</protein>
<dbReference type="STRING" id="1802695.A3A13_00550"/>
<name>A0A1F8GIN8_9BACT</name>
<evidence type="ECO:0000313" key="2">
    <source>
        <dbReference type="EMBL" id="OGN24556.1"/>
    </source>
</evidence>
<feature type="region of interest" description="Disordered" evidence="1">
    <location>
        <begin position="1"/>
        <end position="96"/>
    </location>
</feature>
<gene>
    <name evidence="2" type="ORF">A3A13_00550</name>
</gene>
<evidence type="ECO:0000313" key="3">
    <source>
        <dbReference type="Proteomes" id="UP000178911"/>
    </source>
</evidence>
<comment type="caution">
    <text evidence="2">The sequence shown here is derived from an EMBL/GenBank/DDBJ whole genome shotgun (WGS) entry which is preliminary data.</text>
</comment>
<evidence type="ECO:0000256" key="1">
    <source>
        <dbReference type="SAM" id="MobiDB-lite"/>
    </source>
</evidence>